<proteinExistence type="predicted"/>
<feature type="compositionally biased region" description="Low complexity" evidence="6">
    <location>
        <begin position="4181"/>
        <end position="4193"/>
    </location>
</feature>
<feature type="compositionally biased region" description="Polar residues" evidence="6">
    <location>
        <begin position="947"/>
        <end position="967"/>
    </location>
</feature>
<evidence type="ECO:0000313" key="8">
    <source>
        <dbReference type="EMBL" id="EGI64039.1"/>
    </source>
</evidence>
<feature type="compositionally biased region" description="Polar residues" evidence="6">
    <location>
        <begin position="1550"/>
        <end position="1570"/>
    </location>
</feature>
<feature type="region of interest" description="Disordered" evidence="6">
    <location>
        <begin position="2218"/>
        <end position="2283"/>
    </location>
</feature>
<feature type="region of interest" description="Disordered" evidence="6">
    <location>
        <begin position="1495"/>
        <end position="1572"/>
    </location>
</feature>
<feature type="compositionally biased region" description="Polar residues" evidence="6">
    <location>
        <begin position="3624"/>
        <end position="3633"/>
    </location>
</feature>
<feature type="compositionally biased region" description="Basic and acidic residues" evidence="6">
    <location>
        <begin position="1009"/>
        <end position="1021"/>
    </location>
</feature>
<keyword evidence="3 5" id="KW-0863">Zinc-finger</keyword>
<name>F4WPE4_ACREC</name>
<dbReference type="PANTHER" id="PTHR24403:SF105">
    <property type="entry name" value="ZINC FINGER PROTEIN 2-LIKE ISOFORM X1"/>
    <property type="match status" value="1"/>
</dbReference>
<feature type="region of interest" description="Disordered" evidence="6">
    <location>
        <begin position="3275"/>
        <end position="3295"/>
    </location>
</feature>
<feature type="compositionally biased region" description="Basic and acidic residues" evidence="6">
    <location>
        <begin position="968"/>
        <end position="990"/>
    </location>
</feature>
<dbReference type="PANTHER" id="PTHR24403">
    <property type="entry name" value="ZINC FINGER PROTEIN"/>
    <property type="match status" value="1"/>
</dbReference>
<evidence type="ECO:0000256" key="3">
    <source>
        <dbReference type="ARBA" id="ARBA00022771"/>
    </source>
</evidence>
<feature type="compositionally biased region" description="Basic and acidic residues" evidence="6">
    <location>
        <begin position="841"/>
        <end position="863"/>
    </location>
</feature>
<feature type="compositionally biased region" description="Basic and acidic residues" evidence="6">
    <location>
        <begin position="467"/>
        <end position="490"/>
    </location>
</feature>
<dbReference type="PROSITE" id="PS50157">
    <property type="entry name" value="ZINC_FINGER_C2H2_2"/>
    <property type="match status" value="5"/>
</dbReference>
<feature type="compositionally biased region" description="Basic and acidic residues" evidence="6">
    <location>
        <begin position="1367"/>
        <end position="1383"/>
    </location>
</feature>
<feature type="compositionally biased region" description="Basic and acidic residues" evidence="6">
    <location>
        <begin position="532"/>
        <end position="541"/>
    </location>
</feature>
<feature type="compositionally biased region" description="Polar residues" evidence="6">
    <location>
        <begin position="4030"/>
        <end position="4049"/>
    </location>
</feature>
<dbReference type="InterPro" id="IPR013087">
    <property type="entry name" value="Znf_C2H2_type"/>
</dbReference>
<feature type="region of interest" description="Disordered" evidence="6">
    <location>
        <begin position="3594"/>
        <end position="3642"/>
    </location>
</feature>
<evidence type="ECO:0000313" key="9">
    <source>
        <dbReference type="Proteomes" id="UP000007755"/>
    </source>
</evidence>
<evidence type="ECO:0000256" key="1">
    <source>
        <dbReference type="ARBA" id="ARBA00022723"/>
    </source>
</evidence>
<feature type="compositionally biased region" description="Basic and acidic residues" evidence="6">
    <location>
        <begin position="1166"/>
        <end position="1175"/>
    </location>
</feature>
<feature type="domain" description="C2H2-type" evidence="7">
    <location>
        <begin position="2688"/>
        <end position="2718"/>
    </location>
</feature>
<evidence type="ECO:0000259" key="7">
    <source>
        <dbReference type="PROSITE" id="PS50157"/>
    </source>
</evidence>
<feature type="region of interest" description="Disordered" evidence="6">
    <location>
        <begin position="4175"/>
        <end position="4195"/>
    </location>
</feature>
<feature type="region of interest" description="Disordered" evidence="6">
    <location>
        <begin position="4030"/>
        <end position="4057"/>
    </location>
</feature>
<dbReference type="PROSITE" id="PS00028">
    <property type="entry name" value="ZINC_FINGER_C2H2_1"/>
    <property type="match status" value="4"/>
</dbReference>
<protein>
    <submittedName>
        <fullName evidence="8">Zinc finger protein 507</fullName>
    </submittedName>
</protein>
<feature type="compositionally biased region" description="Polar residues" evidence="6">
    <location>
        <begin position="274"/>
        <end position="283"/>
    </location>
</feature>
<feature type="compositionally biased region" description="Basic and acidic residues" evidence="6">
    <location>
        <begin position="799"/>
        <end position="828"/>
    </location>
</feature>
<feature type="region of interest" description="Disordered" evidence="6">
    <location>
        <begin position="706"/>
        <end position="733"/>
    </location>
</feature>
<feature type="compositionally biased region" description="Polar residues" evidence="6">
    <location>
        <begin position="1386"/>
        <end position="1397"/>
    </location>
</feature>
<feature type="region of interest" description="Disordered" evidence="6">
    <location>
        <begin position="3003"/>
        <end position="3035"/>
    </location>
</feature>
<feature type="compositionally biased region" description="Polar residues" evidence="6">
    <location>
        <begin position="427"/>
        <end position="451"/>
    </location>
</feature>
<feature type="compositionally biased region" description="Basic and acidic residues" evidence="6">
    <location>
        <begin position="1331"/>
        <end position="1345"/>
    </location>
</feature>
<accession>F4WPE4</accession>
<feature type="domain" description="C2H2-type" evidence="7">
    <location>
        <begin position="3692"/>
        <end position="3720"/>
    </location>
</feature>
<feature type="compositionally biased region" description="Basic and acidic residues" evidence="6">
    <location>
        <begin position="2222"/>
        <end position="2242"/>
    </location>
</feature>
<feature type="region of interest" description="Disordered" evidence="6">
    <location>
        <begin position="3172"/>
        <end position="3202"/>
    </location>
</feature>
<evidence type="ECO:0000256" key="4">
    <source>
        <dbReference type="ARBA" id="ARBA00022833"/>
    </source>
</evidence>
<feature type="compositionally biased region" description="Polar residues" evidence="6">
    <location>
        <begin position="117"/>
        <end position="151"/>
    </location>
</feature>
<dbReference type="GO" id="GO:0005634">
    <property type="term" value="C:nucleus"/>
    <property type="evidence" value="ECO:0007669"/>
    <property type="project" value="TreeGrafter"/>
</dbReference>
<feature type="compositionally biased region" description="Polar residues" evidence="6">
    <location>
        <begin position="1415"/>
        <end position="1425"/>
    </location>
</feature>
<feature type="region of interest" description="Disordered" evidence="6">
    <location>
        <begin position="1166"/>
        <end position="1257"/>
    </location>
</feature>
<dbReference type="Pfam" id="PF21538">
    <property type="entry name" value="Med15_M"/>
    <property type="match status" value="1"/>
</dbReference>
<dbReference type="InterPro" id="IPR048385">
    <property type="entry name" value="Med15_central"/>
</dbReference>
<dbReference type="InterPro" id="IPR050688">
    <property type="entry name" value="Zinc_finger/UBP_domain"/>
</dbReference>
<keyword evidence="1" id="KW-0479">Metal-binding</keyword>
<keyword evidence="2" id="KW-0677">Repeat</keyword>
<feature type="compositionally biased region" description="Basic and acidic residues" evidence="6">
    <location>
        <begin position="3610"/>
        <end position="3622"/>
    </location>
</feature>
<feature type="compositionally biased region" description="Basic and acidic residues" evidence="6">
    <location>
        <begin position="1182"/>
        <end position="1203"/>
    </location>
</feature>
<feature type="compositionally biased region" description="Low complexity" evidence="6">
    <location>
        <begin position="1346"/>
        <end position="1358"/>
    </location>
</feature>
<feature type="compositionally biased region" description="Basic and acidic residues" evidence="6">
    <location>
        <begin position="3189"/>
        <end position="3198"/>
    </location>
</feature>
<dbReference type="SMART" id="SM00355">
    <property type="entry name" value="ZnF_C2H2"/>
    <property type="match status" value="25"/>
</dbReference>
<dbReference type="GO" id="GO:0008270">
    <property type="term" value="F:zinc ion binding"/>
    <property type="evidence" value="ECO:0007669"/>
    <property type="project" value="UniProtKB-KW"/>
</dbReference>
<feature type="region of interest" description="Disordered" evidence="6">
    <location>
        <begin position="3510"/>
        <end position="3529"/>
    </location>
</feature>
<sequence>MSRLVDPSTDVTADIVRGVAFVYVGIPKARNKMDEYDKKFAEMQKYIPFLEAMIERLQNSVKDKDSQTREIQLQKMESLHGILSNSRRKLKIETLQRCEDVLQKLYNKVEKGNGSGLQLSFKQNDDVTSQPSTSSMKTKSNQCNEVISTNAENDKEEIEETPQSPDTIRSSSPDCQILPIIIPMERNTKLKNRNRRPQEQQCSKVIPVITLSDTKTITISSPDSNPDEVTFNEWDMLEESERQNSRNRQSSLPVATSHDVTTAAKLISNNLPQKVSDNRNYTLDPQDIPTVPVPSLGGSRRLSSVLEKNKLTLDIMASCSRSESPVNVPEVRLNSPDPEILFAKPKPTSPRSNDSTLKPPPSKPPSIPLLFSPPPPLSHEPLLSMEDLAELLNDEGDGDKTNENVKEKNTDQISKNSVLEKEKPTSRKSLQNTAGVSPVKITSSIGPPRQSNDSHRSVPQALFSKFQEPRYADNYERHPRQRDIHSHESAKDKLITISEETPSQITVIHNTASKSDERNVSLYQRRSSVPPEGRKDTSLPRPENEFVIVGNDYYNMHANQIHWSSPTTTSDQFGNNQWTSSSYGGMTNSPLQSTQHPFQRPMEPQFRQNQFPPTLSAGPRPLINPTVRPDMSHVIRSENIREDISPLMPPGFSSQYRGFQINQGSYDPAFPVGGPTEYPHIRPTWESSANPSYENVIPCGIQVVESTTGTSHPRPNTPCPWGTTARDRDRSNINSRYYERNRIESRPGFNRDRRSDWSWDGHSDRENLNRFPSRDPRVRTEHNTTGARDQAKETGVSARDPRLSKDKHVNTSTKTKDSVVLNERDPRKRLVTASTKTMPVTKEKQKSQKLLEKEKDKLPKDRMQSPLESLYGVIDTKASQNSGLQKFKIPKIKRSEPAQLNRIINETKEVESVSSKLSRAKSNKNKEQKKSNKLYSKNKNKDIESAEVSSSSDGNRTTENSVQQNNVTKEEKSLSSSLEKSDKNETRIGEADSATNNSKSNHITKKGKTKESEMDGSKSKETVTKEWIEALIKESFESGEGKKLVEHAKLLQKFGEVLKAKNFKKIKKIIESESESNSDKDETIEAKKTQVKKKRRVIMSDSSDDECLAERLSILSTNIDTNDARELVSAISTDPKNSEENLEVTASSNNLNKKLIEDITAKKNDDLSESRDKEYSQVNNKVDNKNKDEQLEKKSDKNDRLENENTDIQSEIEKQSSRLKDNDKEKKQTKDNQIDQSTLEKSKDSTEGSREYLNQDDIESNIEHFDQDKDSTQSVISDITNQSEEVSIDKPKIKTKRRNSLEMLQEDIREMFISEGVVTATGHRMCRLSNSKKEETSNIAEKKITESNTETNESTANNAKRKSLRSRNMEESKSKAKSKDAKRMTRSLQSKKSIQNSDSEEDQPLALRTEKLLNVTDNSTSNQEVARSEESNDAIRRSKRVLRKDIIKEPRVVVEKADLTKIDSCKIMFDSSSDESFGIDVSELTAAVDISLRPEKQSDQDSIDTMIISKRRKNTNNTGKRNFKSKKSSALTDDKSEDGSSFTDEESVISDISMSSNTTARKKMNSSGAARTTAREELLSNILVGLVPTAKKNTSVDKDNEADFEEDANDAIAIEPNVKRSCIKKKKKKSGNLWKMGRLTTKKRKKKTASAASSKTGQTNVEINIESNISADTVETDQSLLKDKDPVTEKTLEKVLDDNHVVDHAKVDSVEDKVKSFVNIDTFDVGFKDSNNFTTLSEPSDTHRETLNDSFLSIEESKSLIQMDIKEEVSSSSADLTSANAVTGNKFFKESPKIVYDELMTELYRRIDIKHLIDYAWVGQDKYKCLLCFFTGKNIVYHYKINHPGMEVLISRLKSTDAKTAIMEAEHSVTTMDTSQSCKFRCRFCCFVTEGAADVALEAFYEHCTTHTGEYRFHCNNCSYQAVAKASMKTHYYKICRKNKTFNESASEDVVPREGGIYGYLCCSCNYVQLKRQNIEAHVEFWHREQMDTEILKINMSAITVLAKHVANNNEQSHESTSVNAEESFAVETKPQVLEFEAMECKDLMDIARIMESESNDNNTSECIPPEQKPNENIQVKEEKTEEIPKLSQGEPEGSVSTGNLSVFVCPPDLENKEMEIQRERQKTMQEIANNIGILLKNYSKPGLSIIDKLQDKMRTDAVVSPVPECNASVNIPETKENPSLPFVNSSAEPLKTEEELIIKEDIPSQSSNQGDSLSFMEEQLATEKSKATNDVDGKADVKIRDPLVIMDPSKDNESDGENSDNERSAPIFESDSSSEQSDSEQTDVNMILKETSSINASSSRDPMLTTIQRLAAQLQNVKPLEPVPPEPMIDIKTEIKIEPVEPLIPKPPDVVPIASVKHLLKQNVKSSEKNMPASSKNASPPKNFLRFRRLSGDMLSMPMQFLDNQEDSQGFNTDGTQSDSAIDGLKMDTEEECSFLKIENVRSLAESDPNESVTVNDTSKAVEISPTKSKESVLKKSNQPLILKKISPQALVNMNLQTPKMQSVTAPLTSSSTSPSTLNYRARKIKVIRMPVLNNTKDTSPASFAIKLKSMEVYARMLTEPKLAHFYKCMSHNCSFTTDFLLNYSKHYTKHYEEASEQNSTDNYDKCAYCYISTNNWNEMKTHLATKHLHCRYQCGYCFYRSFVPSYVRQHQIMCHPNTVFYYLLDKKQKTLQKKELVNRNAYVLPFICKQDDCDKIFYIPEAFITHLKTKHSSSHLVYKCHVCNTTHTKIELLISHYKLHGFCKYQCLYCFYGSDTLNEIHQHLSTFHYDRLPQVLERSLPPMPSRQVEVIHQLILRTFDDNIDEESVNLNTDDSKKNTSNVEITLNEAQSNQPKNLKGDILIGAVSDLKNTEVNVSNISTKQSIGDTSFTNSNKNTNNSVEKQLLKNEPFQSETGKLSDYTINQILQEPKLDMPMNDSGAVDSLKISDEFNCSDEFVNTNLLDNADFLKNFTSNFGNMFSKSADKTEDSDIEILESEEKAAQCKAEDEITKKAEMMSETEVENKAQVASSDTTETKCTSKKAPVHTTNATAQSDKPLTLDDIKDTGRIGHELYKCGYLHECSFTAQNMDLLKAHVKTCNLGDPRQNLFCPHCKKRAVKISLFLEHIKTHGLKRFGCSLCKLRYSVSYQATAHMKSKHKFFHTRIVPADPTNPAKDGLFIVQAVPYEAADRRNKKRKRANKSGTEQENEKSLDNEKLSFSPDEIEQLPRQAIYNREVQCAVCPYTTKVRTNIIRHLQLHAKDETVPESGPVNPVPCLDKKEKMFDKMVNLASSSHQNGRMGAKSKESIKENEADDSIPKFVPEHKRYVCGVAECNYLTVNEAMLKYHLKALHSEEPYFHCPHCPPPSSGQDNQNIAIDKMGIHLRMHDTRLYKCSHCNHHHYHRHVVERHLTDKHPEKRPFVKVIREMENTENVQQPVPEETEEEVPDPDGNHWKCNLCDFKFVYKADVATHADTVHGENSQYKCTLCPFKTSGKIILEQHINSKHTYDSNADYTTIYQRIKGVNKRNTETVDQGGQDEPFDTTPLWSRNMPRVRHIRGILLEEETETPATNETSPVTSKLSLGKRKSDAEIVTKPAKIKVSGKSISLDENNKLSKEKSKRSLSCDKVSGETEGEGHVMKESAQSKVTGNKSAKDSMELIDGNDSDVGRFGPYGKPDANMYVCTLCNQFKSKYKHDMRDHLYRELNYVRFHCKTCGYVSVNRKALLLHIGKRHNGEGTDEPLSPDNAIEDWVMTLLKKQTDMIKAWNHMNVIYKNIPVNTSSSSSDVGSIKISADKKSVNLASTISNLQKDVLEDANKSTIDSDDGDSRDNEDLVIDMKEDEVYEVKSNEDKSENDKLREKTDDDLDKPIICKHCQTSFAGQRGFKLHVQYSHLKRLSFLCPYCDRSTNSQTMMRQHIRAKHPHDPENIIHNPDAWGNTKLSNEFWEKEYGLLPLKTKKRKLNTENNVSTTAVSATTISSVSNRLEKCEVCNFTAVNYTGLKSHMRTHSHQHNLKCLYCTYSCSYKAEMVEHWESNHPSVPLKYTERLSATDSSSNETKTKLPTPQKQDVDTLKNEESNSSSAVIYGCVYCNLRSVSLPSIKQHWNLMHKDLKGSETSFAAKFPFKFKEILVSRLSKNPTKKDVIERNQAKQTENLLPVIIPKRGWICQWCQELCETNNDRIRHHNMFHSHLPQKWKEQQQQQQQKEQAQADTSIRLPAYTEKYATNSKNLSSFESVVENLITKHVNQIESGDMKNKNDQNCNLNASTSRGNSHQAVARKSTTKSAISCARPGPRVFKAVARKSTNPRYPPNFFKPLLEKHSTNMGYEGEEEIQNKQFVSHYGIPSSPVNLTELNTYMVVGGHSMRVNCLTLATLINIKPKILVKDIRKDPKYTAILSNLN</sequence>
<feature type="region of interest" description="Disordered" evidence="6">
    <location>
        <begin position="1072"/>
        <end position="1093"/>
    </location>
</feature>
<feature type="compositionally biased region" description="Acidic residues" evidence="6">
    <location>
        <begin position="387"/>
        <end position="397"/>
    </location>
</feature>
<gene>
    <name evidence="8" type="ORF">G5I_07620</name>
</gene>
<dbReference type="Gene3D" id="3.30.160.60">
    <property type="entry name" value="Classic Zinc Finger"/>
    <property type="match status" value="5"/>
</dbReference>
<feature type="compositionally biased region" description="Basic and acidic residues" evidence="6">
    <location>
        <begin position="747"/>
        <end position="782"/>
    </location>
</feature>
<feature type="region of interest" description="Disordered" evidence="6">
    <location>
        <begin position="511"/>
        <end position="541"/>
    </location>
</feature>
<evidence type="ECO:0000256" key="5">
    <source>
        <dbReference type="PROSITE-ProRule" id="PRU00042"/>
    </source>
</evidence>
<keyword evidence="4" id="KW-0862">Zinc</keyword>
<evidence type="ECO:0000256" key="2">
    <source>
        <dbReference type="ARBA" id="ARBA00022737"/>
    </source>
</evidence>
<feature type="region of interest" description="Disordered" evidence="6">
    <location>
        <begin position="2078"/>
        <end position="2101"/>
    </location>
</feature>
<feature type="compositionally biased region" description="Polar residues" evidence="6">
    <location>
        <begin position="161"/>
        <end position="173"/>
    </location>
</feature>
<dbReference type="EMBL" id="GL888243">
    <property type="protein sequence ID" value="EGI64039.1"/>
    <property type="molecule type" value="Genomic_DNA"/>
</dbReference>
<evidence type="ECO:0000256" key="6">
    <source>
        <dbReference type="SAM" id="MobiDB-lite"/>
    </source>
</evidence>
<feature type="region of interest" description="Disordered" evidence="6">
    <location>
        <begin position="117"/>
        <end position="173"/>
    </location>
</feature>
<feature type="region of interest" description="Disordered" evidence="6">
    <location>
        <begin position="274"/>
        <end position="299"/>
    </location>
</feature>
<feature type="region of interest" description="Disordered" evidence="6">
    <location>
        <begin position="320"/>
        <end position="490"/>
    </location>
</feature>
<feature type="compositionally biased region" description="Basic and acidic residues" evidence="6">
    <location>
        <begin position="1077"/>
        <end position="1088"/>
    </location>
</feature>
<feature type="domain" description="C2H2-type" evidence="7">
    <location>
        <begin position="3374"/>
        <end position="3402"/>
    </location>
</feature>
<feature type="region of interest" description="Disordered" evidence="6">
    <location>
        <begin position="4248"/>
        <end position="4267"/>
    </location>
</feature>
<dbReference type="GO" id="GO:0045944">
    <property type="term" value="P:positive regulation of transcription by RNA polymerase II"/>
    <property type="evidence" value="ECO:0007669"/>
    <property type="project" value="TreeGrafter"/>
</dbReference>
<feature type="region of interest" description="Disordered" evidence="6">
    <location>
        <begin position="1328"/>
        <end position="1433"/>
    </location>
</feature>
<dbReference type="eggNOG" id="KOG1721">
    <property type="taxonomic scope" value="Eukaryota"/>
</dbReference>
<feature type="domain" description="C2H2-type" evidence="7">
    <location>
        <begin position="3309"/>
        <end position="3339"/>
    </location>
</feature>
<keyword evidence="9" id="KW-1185">Reference proteome</keyword>
<dbReference type="OrthoDB" id="4737882at2759"/>
<feature type="region of interest" description="Disordered" evidence="6">
    <location>
        <begin position="909"/>
        <end position="1021"/>
    </location>
</feature>
<organism evidence="9">
    <name type="scientific">Acromyrmex echinatior</name>
    <name type="common">Panamanian leafcutter ant</name>
    <name type="synonym">Acromyrmex octospinosus echinatior</name>
    <dbReference type="NCBI Taxonomy" id="103372"/>
    <lineage>
        <taxon>Eukaryota</taxon>
        <taxon>Metazoa</taxon>
        <taxon>Ecdysozoa</taxon>
        <taxon>Arthropoda</taxon>
        <taxon>Hexapoda</taxon>
        <taxon>Insecta</taxon>
        <taxon>Pterygota</taxon>
        <taxon>Neoptera</taxon>
        <taxon>Endopterygota</taxon>
        <taxon>Hymenoptera</taxon>
        <taxon>Apocrita</taxon>
        <taxon>Aculeata</taxon>
        <taxon>Formicoidea</taxon>
        <taxon>Formicidae</taxon>
        <taxon>Myrmicinae</taxon>
        <taxon>Acromyrmex</taxon>
    </lineage>
</organism>
<feature type="compositionally biased region" description="Polar residues" evidence="6">
    <location>
        <begin position="4248"/>
        <end position="4257"/>
    </location>
</feature>
<reference evidence="8" key="1">
    <citation type="submission" date="2011-02" db="EMBL/GenBank/DDBJ databases">
        <title>The genome of the leaf-cutting ant Acromyrmex echinatior suggests key adaptations to social evolution and fungus farming.</title>
        <authorList>
            <person name="Nygaard S."/>
            <person name="Zhang G."/>
        </authorList>
    </citation>
    <scope>NUCLEOTIDE SEQUENCE</scope>
</reference>
<dbReference type="InParanoid" id="F4WPE4"/>
<feature type="compositionally biased region" description="Polar residues" evidence="6">
    <location>
        <begin position="3009"/>
        <end position="3019"/>
    </location>
</feature>
<dbReference type="Proteomes" id="UP000007755">
    <property type="component" value="Unassembled WGS sequence"/>
</dbReference>
<feature type="region of interest" description="Disordered" evidence="6">
    <location>
        <begin position="2054"/>
        <end position="2073"/>
    </location>
</feature>
<feature type="region of interest" description="Disordered" evidence="6">
    <location>
        <begin position="747"/>
        <end position="864"/>
    </location>
</feature>
<feature type="domain" description="C2H2-type" evidence="7">
    <location>
        <begin position="3881"/>
        <end position="3909"/>
    </location>
</feature>
<feature type="compositionally biased region" description="Pro residues" evidence="6">
    <location>
        <begin position="358"/>
        <end position="378"/>
    </location>
</feature>
<feature type="compositionally biased region" description="Basic and acidic residues" evidence="6">
    <location>
        <begin position="398"/>
        <end position="410"/>
    </location>
</feature>
<feature type="compositionally biased region" description="Basic and acidic residues" evidence="6">
    <location>
        <begin position="1211"/>
        <end position="1250"/>
    </location>
</feature>